<evidence type="ECO:0000256" key="3">
    <source>
        <dbReference type="ARBA" id="ARBA00022729"/>
    </source>
</evidence>
<organism evidence="9 10">
    <name type="scientific">Hymenobacter jeollabukensis</name>
    <dbReference type="NCBI Taxonomy" id="2025313"/>
    <lineage>
        <taxon>Bacteria</taxon>
        <taxon>Pseudomonadati</taxon>
        <taxon>Bacteroidota</taxon>
        <taxon>Cytophagia</taxon>
        <taxon>Cytophagales</taxon>
        <taxon>Hymenobacteraceae</taxon>
        <taxon>Hymenobacter</taxon>
    </lineage>
</organism>
<evidence type="ECO:0000256" key="1">
    <source>
        <dbReference type="ARBA" id="ARBA00004442"/>
    </source>
</evidence>
<dbReference type="Pfam" id="PF07980">
    <property type="entry name" value="SusD_RagB"/>
    <property type="match status" value="1"/>
</dbReference>
<dbReference type="InterPro" id="IPR012944">
    <property type="entry name" value="SusD_RagB_dom"/>
</dbReference>
<dbReference type="Pfam" id="PF14322">
    <property type="entry name" value="SusD-like_3"/>
    <property type="match status" value="1"/>
</dbReference>
<accession>A0A5R8WRL6</accession>
<evidence type="ECO:0000313" key="10">
    <source>
        <dbReference type="Proteomes" id="UP000305517"/>
    </source>
</evidence>
<dbReference type="InterPro" id="IPR033985">
    <property type="entry name" value="SusD-like_N"/>
</dbReference>
<comment type="subcellular location">
    <subcellularLocation>
        <location evidence="1">Cell outer membrane</location>
    </subcellularLocation>
</comment>
<keyword evidence="3 6" id="KW-0732">Signal</keyword>
<sequence>MNRNNLRSAAVALAMVSLTGTFACKDFLDVEPISSTDTSFVFSSVSGATSAVIGAYDPLSGDSGYGQRLSSYYQVDTDDMRCSGEVDNGRRGIARYALTPGNTELLGPWNTLYTGVERANVCIRNIRDSELFKNGSAADKAAMGRLLGESLTLRAQYMYELIRNWGDVPAPRLPAAATADLKVSNEDRDMTYDLLLEDLREAADLVPWRSALGSGDERMTKGAVKALRARIALARGGFALRSDGQVRRGSNYQQYYTIARQECSEIMQSGQHALNPNFEALFRGLNELRIDNSEVLFEVAMAGGSAASDSKLGYYTGPRLDNGSRYGGSNPGLNVLPNYLYAFDSLDTRRDVSVTYYSVNAASRQQPVVLNVLTDGKFRRDWRAPLLTGSSQYLGINWPIIRYADVLLMFAEAQNELADPSTPFNGKTAVQALEDVRRRAFRGNTGRIGTTPTTKTAFFDALVNERYLEFGGEGVRKFDLIRWNMLGEKLSQARAEITSLRDRTGRYANYPTVLYWRQNGDLFQLYSPSANSSALYRPAPASAPAGYTSSVNWTSGIGATYSTAVGESFITGKSELLPIPQVAIDTNPNLRQNPKY</sequence>
<name>A0A5R8WRL6_9BACT</name>
<reference evidence="9 10" key="1">
    <citation type="submission" date="2019-05" db="EMBL/GenBank/DDBJ databases">
        <title>Hymenobacter edaphi sp. nov., isolated from abandoned arsenic-contaminated farmland soil.</title>
        <authorList>
            <person name="Nie L."/>
        </authorList>
    </citation>
    <scope>NUCLEOTIDE SEQUENCE [LARGE SCALE GENOMIC DNA]</scope>
    <source>
        <strain evidence="9 10">1-3-3-8</strain>
    </source>
</reference>
<gene>
    <name evidence="9" type="ORF">FDY95_10525</name>
</gene>
<feature type="domain" description="SusD-like N-terminal" evidence="8">
    <location>
        <begin position="26"/>
        <end position="233"/>
    </location>
</feature>
<dbReference type="EMBL" id="VAJM01000004">
    <property type="protein sequence ID" value="TLM93062.1"/>
    <property type="molecule type" value="Genomic_DNA"/>
</dbReference>
<dbReference type="Gene3D" id="1.25.40.390">
    <property type="match status" value="1"/>
</dbReference>
<comment type="caution">
    <text evidence="9">The sequence shown here is derived from an EMBL/GenBank/DDBJ whole genome shotgun (WGS) entry which is preliminary data.</text>
</comment>
<dbReference type="RefSeq" id="WP_138077545.1">
    <property type="nucleotide sequence ID" value="NZ_VAJM01000004.1"/>
</dbReference>
<dbReference type="SUPFAM" id="SSF48452">
    <property type="entry name" value="TPR-like"/>
    <property type="match status" value="1"/>
</dbReference>
<dbReference type="Proteomes" id="UP000305517">
    <property type="component" value="Unassembled WGS sequence"/>
</dbReference>
<dbReference type="AlphaFoldDB" id="A0A5R8WRL6"/>
<evidence type="ECO:0000256" key="4">
    <source>
        <dbReference type="ARBA" id="ARBA00023136"/>
    </source>
</evidence>
<comment type="similarity">
    <text evidence="2">Belongs to the SusD family.</text>
</comment>
<dbReference type="GO" id="GO:0009279">
    <property type="term" value="C:cell outer membrane"/>
    <property type="evidence" value="ECO:0007669"/>
    <property type="project" value="UniProtKB-SubCell"/>
</dbReference>
<proteinExistence type="inferred from homology"/>
<feature type="domain" description="RagB/SusD" evidence="7">
    <location>
        <begin position="385"/>
        <end position="596"/>
    </location>
</feature>
<evidence type="ECO:0000256" key="6">
    <source>
        <dbReference type="SAM" id="SignalP"/>
    </source>
</evidence>
<evidence type="ECO:0000313" key="9">
    <source>
        <dbReference type="EMBL" id="TLM93062.1"/>
    </source>
</evidence>
<protein>
    <submittedName>
        <fullName evidence="9">RagB/SusD family nutrient uptake outer membrane protein</fullName>
    </submittedName>
</protein>
<keyword evidence="4" id="KW-0472">Membrane</keyword>
<dbReference type="InterPro" id="IPR011990">
    <property type="entry name" value="TPR-like_helical_dom_sf"/>
</dbReference>
<keyword evidence="5" id="KW-0998">Cell outer membrane</keyword>
<dbReference type="OrthoDB" id="9792139at2"/>
<evidence type="ECO:0000259" key="7">
    <source>
        <dbReference type="Pfam" id="PF07980"/>
    </source>
</evidence>
<evidence type="ECO:0000259" key="8">
    <source>
        <dbReference type="Pfam" id="PF14322"/>
    </source>
</evidence>
<evidence type="ECO:0000256" key="5">
    <source>
        <dbReference type="ARBA" id="ARBA00023237"/>
    </source>
</evidence>
<dbReference type="PROSITE" id="PS51257">
    <property type="entry name" value="PROKAR_LIPOPROTEIN"/>
    <property type="match status" value="1"/>
</dbReference>
<keyword evidence="10" id="KW-1185">Reference proteome</keyword>
<feature type="chain" id="PRO_5024456001" evidence="6">
    <location>
        <begin position="24"/>
        <end position="596"/>
    </location>
</feature>
<evidence type="ECO:0000256" key="2">
    <source>
        <dbReference type="ARBA" id="ARBA00006275"/>
    </source>
</evidence>
<feature type="signal peptide" evidence="6">
    <location>
        <begin position="1"/>
        <end position="23"/>
    </location>
</feature>